<evidence type="ECO:0000313" key="5">
    <source>
        <dbReference type="EMBL" id="KAK4237539.1"/>
    </source>
</evidence>
<dbReference type="PANTHER" id="PTHR10706:SF130">
    <property type="entry name" value="F-BOX ONLY PROTEIN 31"/>
    <property type="match status" value="1"/>
</dbReference>
<comment type="caution">
    <text evidence="5">The sequence shown here is derived from an EMBL/GenBank/DDBJ whole genome shotgun (WGS) entry which is preliminary data.</text>
</comment>
<sequence length="572" mass="64581">MTEHRPLCGHSPAVPVSQYGSDIQDDGSIHSDQNSHDATQDNLAGIEMRLGSLPAHSPDFPSKEGNGKAKGLDAHSSAPASASGLLALPAELWYNILIYLSPADLNHVSETCRAMYGHATADHLWQTLVQDNVPGQRVTSSYPCPTFRELFKRHDPRWFLPKYKIWFSDSGLPGRLIVVRYDQWRGCIEGYQLVANDTDHSVQTWQGDGESTITDFNPEVKLHLDHPILHLPADHVTGVSETDPIIIRLSRQGSNEEGADASEASSSSKPTTKDEDHQEGNRFQAEMPMRLVSDSHLRSSFIHARLLSELEVSERCAHASPYNQLWPPTTVPTPYRVLSVCGENPDSLRPEDVANCRGEVFDRAFRIRKWIEMRILGMNVRLLPERGHRLIRVGEEVSTYATLDPELYTPTPDRPYRGIWVGQYGAHGCEFLWINQPDDGRDNTFNPNDITRLENESDEDYERRKRDATVYRGRLEAVKLTGDANVPRGEYTFVAEDLGEGGFVRVEDEPPFEGVRVVKSKGHVADNGFVSDFYIDCHLMLISPDRLAHHWIDLKHISYYQRVDIDQFLVPN</sequence>
<keyword evidence="2" id="KW-0833">Ubl conjugation pathway</keyword>
<proteinExistence type="predicted"/>
<feature type="domain" description="F-box" evidence="4">
    <location>
        <begin position="82"/>
        <end position="128"/>
    </location>
</feature>
<feature type="region of interest" description="Disordered" evidence="3">
    <location>
        <begin position="1"/>
        <end position="38"/>
    </location>
</feature>
<dbReference type="Pfam" id="PF12937">
    <property type="entry name" value="F-box-like"/>
    <property type="match status" value="1"/>
</dbReference>
<feature type="region of interest" description="Disordered" evidence="3">
    <location>
        <begin position="54"/>
        <end position="75"/>
    </location>
</feature>
<dbReference type="AlphaFoldDB" id="A0AAN7C8V6"/>
<organism evidence="5 6">
    <name type="scientific">Achaetomium macrosporum</name>
    <dbReference type="NCBI Taxonomy" id="79813"/>
    <lineage>
        <taxon>Eukaryota</taxon>
        <taxon>Fungi</taxon>
        <taxon>Dikarya</taxon>
        <taxon>Ascomycota</taxon>
        <taxon>Pezizomycotina</taxon>
        <taxon>Sordariomycetes</taxon>
        <taxon>Sordariomycetidae</taxon>
        <taxon>Sordariales</taxon>
        <taxon>Chaetomiaceae</taxon>
        <taxon>Achaetomium</taxon>
    </lineage>
</organism>
<protein>
    <recommendedName>
        <fullName evidence="4">F-box domain-containing protein</fullName>
    </recommendedName>
</protein>
<evidence type="ECO:0000259" key="4">
    <source>
        <dbReference type="PROSITE" id="PS50181"/>
    </source>
</evidence>
<dbReference type="Gene3D" id="1.20.1280.50">
    <property type="match status" value="1"/>
</dbReference>
<dbReference type="PANTHER" id="PTHR10706">
    <property type="entry name" value="F-BOX FAMILY PROTEIN"/>
    <property type="match status" value="1"/>
</dbReference>
<reference evidence="5" key="1">
    <citation type="journal article" date="2023" name="Mol. Phylogenet. Evol.">
        <title>Genome-scale phylogeny and comparative genomics of the fungal order Sordariales.</title>
        <authorList>
            <person name="Hensen N."/>
            <person name="Bonometti L."/>
            <person name="Westerberg I."/>
            <person name="Brannstrom I.O."/>
            <person name="Guillou S."/>
            <person name="Cros-Aarteil S."/>
            <person name="Calhoun S."/>
            <person name="Haridas S."/>
            <person name="Kuo A."/>
            <person name="Mondo S."/>
            <person name="Pangilinan J."/>
            <person name="Riley R."/>
            <person name="LaButti K."/>
            <person name="Andreopoulos B."/>
            <person name="Lipzen A."/>
            <person name="Chen C."/>
            <person name="Yan M."/>
            <person name="Daum C."/>
            <person name="Ng V."/>
            <person name="Clum A."/>
            <person name="Steindorff A."/>
            <person name="Ohm R.A."/>
            <person name="Martin F."/>
            <person name="Silar P."/>
            <person name="Natvig D.O."/>
            <person name="Lalanne C."/>
            <person name="Gautier V."/>
            <person name="Ament-Velasquez S.L."/>
            <person name="Kruys A."/>
            <person name="Hutchinson M.I."/>
            <person name="Powell A.J."/>
            <person name="Barry K."/>
            <person name="Miller A.N."/>
            <person name="Grigoriev I.V."/>
            <person name="Debuchy R."/>
            <person name="Gladieux P."/>
            <person name="Hiltunen Thoren M."/>
            <person name="Johannesson H."/>
        </authorList>
    </citation>
    <scope>NUCLEOTIDE SEQUENCE</scope>
    <source>
        <strain evidence="5">CBS 532.94</strain>
    </source>
</reference>
<dbReference type="InterPro" id="IPR036047">
    <property type="entry name" value="F-box-like_dom_sf"/>
</dbReference>
<keyword evidence="6" id="KW-1185">Reference proteome</keyword>
<gene>
    <name evidence="5" type="ORF">C8A03DRAFT_44625</name>
</gene>
<evidence type="ECO:0000256" key="1">
    <source>
        <dbReference type="ARBA" id="ARBA00004906"/>
    </source>
</evidence>
<evidence type="ECO:0000313" key="6">
    <source>
        <dbReference type="Proteomes" id="UP001303760"/>
    </source>
</evidence>
<reference evidence="5" key="2">
    <citation type="submission" date="2023-05" db="EMBL/GenBank/DDBJ databases">
        <authorList>
            <consortium name="Lawrence Berkeley National Laboratory"/>
            <person name="Steindorff A."/>
            <person name="Hensen N."/>
            <person name="Bonometti L."/>
            <person name="Westerberg I."/>
            <person name="Brannstrom I.O."/>
            <person name="Guillou S."/>
            <person name="Cros-Aarteil S."/>
            <person name="Calhoun S."/>
            <person name="Haridas S."/>
            <person name="Kuo A."/>
            <person name="Mondo S."/>
            <person name="Pangilinan J."/>
            <person name="Riley R."/>
            <person name="Labutti K."/>
            <person name="Andreopoulos B."/>
            <person name="Lipzen A."/>
            <person name="Chen C."/>
            <person name="Yanf M."/>
            <person name="Daum C."/>
            <person name="Ng V."/>
            <person name="Clum A."/>
            <person name="Ohm R."/>
            <person name="Martin F."/>
            <person name="Silar P."/>
            <person name="Natvig D."/>
            <person name="Lalanne C."/>
            <person name="Gautier V."/>
            <person name="Ament-Velasquez S.L."/>
            <person name="Kruys A."/>
            <person name="Hutchinson M.I."/>
            <person name="Powell A.J."/>
            <person name="Barry K."/>
            <person name="Miller A.N."/>
            <person name="Grigoriev I.V."/>
            <person name="Debuchy R."/>
            <person name="Gladieux P."/>
            <person name="Thoren M.H."/>
            <person name="Johannesson H."/>
        </authorList>
    </citation>
    <scope>NUCLEOTIDE SEQUENCE</scope>
    <source>
        <strain evidence="5">CBS 532.94</strain>
    </source>
</reference>
<dbReference type="InterPro" id="IPR045048">
    <property type="entry name" value="FBXO31/39"/>
</dbReference>
<feature type="compositionally biased region" description="Basic and acidic residues" evidence="3">
    <location>
        <begin position="61"/>
        <end position="73"/>
    </location>
</feature>
<dbReference type="EMBL" id="MU860134">
    <property type="protein sequence ID" value="KAK4237539.1"/>
    <property type="molecule type" value="Genomic_DNA"/>
</dbReference>
<evidence type="ECO:0000256" key="3">
    <source>
        <dbReference type="SAM" id="MobiDB-lite"/>
    </source>
</evidence>
<evidence type="ECO:0000256" key="2">
    <source>
        <dbReference type="ARBA" id="ARBA00022786"/>
    </source>
</evidence>
<name>A0AAN7C8V6_9PEZI</name>
<dbReference type="PROSITE" id="PS50181">
    <property type="entry name" value="FBOX"/>
    <property type="match status" value="1"/>
</dbReference>
<dbReference type="InterPro" id="IPR001810">
    <property type="entry name" value="F-box_dom"/>
</dbReference>
<accession>A0AAN7C8V6</accession>
<dbReference type="Pfam" id="PF12014">
    <property type="entry name" value="Cyclin_D1_bind"/>
    <property type="match status" value="1"/>
</dbReference>
<dbReference type="SUPFAM" id="SSF81383">
    <property type="entry name" value="F-box domain"/>
    <property type="match status" value="1"/>
</dbReference>
<feature type="compositionally biased region" description="Basic and acidic residues" evidence="3">
    <location>
        <begin position="27"/>
        <end position="38"/>
    </location>
</feature>
<comment type="pathway">
    <text evidence="1">Protein modification; protein ubiquitination.</text>
</comment>
<dbReference type="Proteomes" id="UP001303760">
    <property type="component" value="Unassembled WGS sequence"/>
</dbReference>
<feature type="region of interest" description="Disordered" evidence="3">
    <location>
        <begin position="251"/>
        <end position="279"/>
    </location>
</feature>